<protein>
    <submittedName>
        <fullName evidence="1">Uncharacterized protein</fullName>
    </submittedName>
</protein>
<sequence>MHGQSKIVVVHGVRALRSEGRADEAETLESATAAANPTFVLMHGRNGAEAVPDEH</sequence>
<reference evidence="1" key="1">
    <citation type="submission" date="2024-08" db="EMBL/GenBank/DDBJ databases">
        <authorList>
            <person name="Yu S.T."/>
        </authorList>
    </citation>
    <scope>NUCLEOTIDE SEQUENCE</scope>
    <source>
        <strain evidence="1">R33</strain>
    </source>
</reference>
<dbReference type="RefSeq" id="WP_168724202.1">
    <property type="nucleotide sequence ID" value="NZ_CP165727.1"/>
</dbReference>
<gene>
    <name evidence="1" type="ORF">AB5J51_06470</name>
</gene>
<evidence type="ECO:0000313" key="1">
    <source>
        <dbReference type="EMBL" id="XDV62603.1"/>
    </source>
</evidence>
<dbReference type="EMBL" id="CP165727">
    <property type="protein sequence ID" value="XDV62603.1"/>
    <property type="molecule type" value="Genomic_DNA"/>
</dbReference>
<proteinExistence type="predicted"/>
<organism evidence="1">
    <name type="scientific">Streptomyces sp. R33</name>
    <dbReference type="NCBI Taxonomy" id="3238629"/>
    <lineage>
        <taxon>Bacteria</taxon>
        <taxon>Bacillati</taxon>
        <taxon>Actinomycetota</taxon>
        <taxon>Actinomycetes</taxon>
        <taxon>Kitasatosporales</taxon>
        <taxon>Streptomycetaceae</taxon>
        <taxon>Streptomyces</taxon>
    </lineage>
</organism>
<name>A0AB39XZI7_9ACTN</name>
<accession>A0AB39XZI7</accession>
<dbReference type="AlphaFoldDB" id="A0AB39XZI7"/>